<evidence type="ECO:0000313" key="2">
    <source>
        <dbReference type="EMBL" id="TNN58108.1"/>
    </source>
</evidence>
<evidence type="ECO:0000256" key="1">
    <source>
        <dbReference type="SAM" id="MobiDB-lite"/>
    </source>
</evidence>
<evidence type="ECO:0000313" key="3">
    <source>
        <dbReference type="Proteomes" id="UP000314294"/>
    </source>
</evidence>
<organism evidence="2 3">
    <name type="scientific">Liparis tanakae</name>
    <name type="common">Tanaka's snailfish</name>
    <dbReference type="NCBI Taxonomy" id="230148"/>
    <lineage>
        <taxon>Eukaryota</taxon>
        <taxon>Metazoa</taxon>
        <taxon>Chordata</taxon>
        <taxon>Craniata</taxon>
        <taxon>Vertebrata</taxon>
        <taxon>Euteleostomi</taxon>
        <taxon>Actinopterygii</taxon>
        <taxon>Neopterygii</taxon>
        <taxon>Teleostei</taxon>
        <taxon>Neoteleostei</taxon>
        <taxon>Acanthomorphata</taxon>
        <taxon>Eupercaria</taxon>
        <taxon>Perciformes</taxon>
        <taxon>Cottioidei</taxon>
        <taxon>Cottales</taxon>
        <taxon>Liparidae</taxon>
        <taxon>Liparis</taxon>
    </lineage>
</organism>
<dbReference type="AlphaFoldDB" id="A0A4Z2GWZ6"/>
<dbReference type="EMBL" id="SRLO01000388">
    <property type="protein sequence ID" value="TNN58108.1"/>
    <property type="molecule type" value="Genomic_DNA"/>
</dbReference>
<comment type="caution">
    <text evidence="2">The sequence shown here is derived from an EMBL/GenBank/DDBJ whole genome shotgun (WGS) entry which is preliminary data.</text>
</comment>
<gene>
    <name evidence="2" type="ORF">EYF80_031631</name>
</gene>
<proteinExistence type="predicted"/>
<feature type="compositionally biased region" description="Low complexity" evidence="1">
    <location>
        <begin position="77"/>
        <end position="87"/>
    </location>
</feature>
<sequence>MAARRMRAELSSAADVWRRAAEFTSRRAGSGALTSGAEREKRPAVYSLQDAQGSEEILPQSVNSNRYKNAKKHYKGSRSTQESSPSSPFKWQNTLPTAFTVLQ</sequence>
<protein>
    <submittedName>
        <fullName evidence="2">Uncharacterized protein</fullName>
    </submittedName>
</protein>
<feature type="region of interest" description="Disordered" evidence="1">
    <location>
        <begin position="27"/>
        <end position="91"/>
    </location>
</feature>
<reference evidence="2 3" key="1">
    <citation type="submission" date="2019-03" db="EMBL/GenBank/DDBJ databases">
        <title>First draft genome of Liparis tanakae, snailfish: a comprehensive survey of snailfish specific genes.</title>
        <authorList>
            <person name="Kim W."/>
            <person name="Song I."/>
            <person name="Jeong J.-H."/>
            <person name="Kim D."/>
            <person name="Kim S."/>
            <person name="Ryu S."/>
            <person name="Song J.Y."/>
            <person name="Lee S.K."/>
        </authorList>
    </citation>
    <scope>NUCLEOTIDE SEQUENCE [LARGE SCALE GENOMIC DNA]</scope>
    <source>
        <tissue evidence="2">Muscle</tissue>
    </source>
</reference>
<accession>A0A4Z2GWZ6</accession>
<dbReference type="Proteomes" id="UP000314294">
    <property type="component" value="Unassembled WGS sequence"/>
</dbReference>
<name>A0A4Z2GWZ6_9TELE</name>
<keyword evidence="3" id="KW-1185">Reference proteome</keyword>